<dbReference type="Gene3D" id="3.40.190.10">
    <property type="entry name" value="Periplasmic binding protein-like II"/>
    <property type="match status" value="2"/>
</dbReference>
<evidence type="ECO:0000313" key="6">
    <source>
        <dbReference type="Proteomes" id="UP000546162"/>
    </source>
</evidence>
<evidence type="ECO:0000256" key="2">
    <source>
        <dbReference type="ARBA" id="ARBA00008520"/>
    </source>
</evidence>
<accession>A0A7W7M961</accession>
<evidence type="ECO:0000256" key="1">
    <source>
        <dbReference type="ARBA" id="ARBA00004196"/>
    </source>
</evidence>
<dbReference type="PROSITE" id="PS51318">
    <property type="entry name" value="TAT"/>
    <property type="match status" value="1"/>
</dbReference>
<evidence type="ECO:0000313" key="5">
    <source>
        <dbReference type="EMBL" id="MBB4741510.1"/>
    </source>
</evidence>
<evidence type="ECO:0000256" key="3">
    <source>
        <dbReference type="ARBA" id="ARBA00022448"/>
    </source>
</evidence>
<dbReference type="InterPro" id="IPR050490">
    <property type="entry name" value="Bact_solute-bd_prot1"/>
</dbReference>
<keyword evidence="6" id="KW-1185">Reference proteome</keyword>
<dbReference type="Proteomes" id="UP000546162">
    <property type="component" value="Unassembled WGS sequence"/>
</dbReference>
<dbReference type="PANTHER" id="PTHR43649">
    <property type="entry name" value="ARABINOSE-BINDING PROTEIN-RELATED"/>
    <property type="match status" value="1"/>
</dbReference>
<dbReference type="InterPro" id="IPR006059">
    <property type="entry name" value="SBP"/>
</dbReference>
<dbReference type="InterPro" id="IPR022386">
    <property type="entry name" value="Chitin_NgcE"/>
</dbReference>
<keyword evidence="4" id="KW-0732">Signal</keyword>
<proteinExistence type="inferred from homology"/>
<comment type="similarity">
    <text evidence="2">Belongs to the bacterial solute-binding protein 1 family.</text>
</comment>
<organism evidence="5 6">
    <name type="scientific">Actinoplanes octamycinicus</name>
    <dbReference type="NCBI Taxonomy" id="135948"/>
    <lineage>
        <taxon>Bacteria</taxon>
        <taxon>Bacillati</taxon>
        <taxon>Actinomycetota</taxon>
        <taxon>Actinomycetes</taxon>
        <taxon>Micromonosporales</taxon>
        <taxon>Micromonosporaceae</taxon>
        <taxon>Actinoplanes</taxon>
    </lineage>
</organism>
<dbReference type="PANTHER" id="PTHR43649:SF31">
    <property type="entry name" value="SN-GLYCEROL-3-PHOSPHATE-BINDING PERIPLASMIC PROTEIN UGPB"/>
    <property type="match status" value="1"/>
</dbReference>
<dbReference type="Pfam" id="PF01547">
    <property type="entry name" value="SBP_bac_1"/>
    <property type="match status" value="1"/>
</dbReference>
<comment type="subcellular location">
    <subcellularLocation>
        <location evidence="1">Cell envelope</location>
    </subcellularLocation>
</comment>
<gene>
    <name evidence="5" type="ORF">BJY16_004969</name>
</gene>
<name>A0A7W7M961_9ACTN</name>
<dbReference type="PROSITE" id="PS51257">
    <property type="entry name" value="PROKAR_LIPOPROTEIN"/>
    <property type="match status" value="1"/>
</dbReference>
<dbReference type="SUPFAM" id="SSF53850">
    <property type="entry name" value="Periplasmic binding protein-like II"/>
    <property type="match status" value="1"/>
</dbReference>
<dbReference type="EMBL" id="JACHNB010000001">
    <property type="protein sequence ID" value="MBB4741510.1"/>
    <property type="molecule type" value="Genomic_DNA"/>
</dbReference>
<comment type="caution">
    <text evidence="5">The sequence shown here is derived from an EMBL/GenBank/DDBJ whole genome shotgun (WGS) entry which is preliminary data.</text>
</comment>
<dbReference type="NCBIfam" id="TIGR03851">
    <property type="entry name" value="chitin_NgcE"/>
    <property type="match status" value="1"/>
</dbReference>
<dbReference type="InterPro" id="IPR006311">
    <property type="entry name" value="TAT_signal"/>
</dbReference>
<dbReference type="RefSeq" id="WP_185041986.1">
    <property type="nucleotide sequence ID" value="NZ_BAABFG010000005.1"/>
</dbReference>
<sequence length="469" mass="50163">MTYGISRRGLLHGAAGVAAVSALGGCAMGGDDGNDTGGGSKGEVSAANPLGVKEDAPLEVVIFNGGFGEEYAKAHEAMYRERYPKAEIKHSATQQIAETLQPRFVAGDPPDVVDNSGGSQIDFNGLVSQGALTDLGELLDAPSLDDPSKKVRDTLLPGIVDVGSYDGKFLTLNYAYSAYGIWYSQKLFEAKGWAYPKTWAEMIALCKKIKAAGIAPWAYTGVHARYMSWPILTAAGKLGGLDVLKAIDNLEPNAWRNDSVKAAAEAYYQLAVDGFLQPGAEGMDHIQAQTEWARGHAAFVSCGSWLENEMKAVTPPDFRMAVAPTPSLTTGDKMPYGAFRGTGSEPFIVPAKGKNVRGGMEYLRVMLSKKAAADFTGKVSSLTAVTGAAQGLTLGPGLTSVTKLIEDSQGSAFTWLYSTYYRKLERERVNAATLELLTKRINAAQWCDKVQKAADEFAADPAVKKYKRA</sequence>
<dbReference type="GO" id="GO:0030313">
    <property type="term" value="C:cell envelope"/>
    <property type="evidence" value="ECO:0007669"/>
    <property type="project" value="UniProtKB-SubCell"/>
</dbReference>
<reference evidence="5 6" key="1">
    <citation type="submission" date="2020-08" db="EMBL/GenBank/DDBJ databases">
        <title>Sequencing the genomes of 1000 actinobacteria strains.</title>
        <authorList>
            <person name="Klenk H.-P."/>
        </authorList>
    </citation>
    <scope>NUCLEOTIDE SEQUENCE [LARGE SCALE GENOMIC DNA]</scope>
    <source>
        <strain evidence="5 6">DSM 45809</strain>
    </source>
</reference>
<dbReference type="AlphaFoldDB" id="A0A7W7M961"/>
<evidence type="ECO:0000256" key="4">
    <source>
        <dbReference type="ARBA" id="ARBA00022729"/>
    </source>
</evidence>
<keyword evidence="3" id="KW-0813">Transport</keyword>
<protein>
    <submittedName>
        <fullName evidence="5">N-acetylglucosamine transport system substrate-binding protein</fullName>
    </submittedName>
</protein>